<evidence type="ECO:0000313" key="3">
    <source>
        <dbReference type="Proteomes" id="UP001162162"/>
    </source>
</evidence>
<gene>
    <name evidence="2" type="ORF">NQ318_020653</name>
</gene>
<dbReference type="AlphaFoldDB" id="A0AAV8X0U5"/>
<dbReference type="Pfam" id="PF05225">
    <property type="entry name" value="HTH_psq"/>
    <property type="match status" value="1"/>
</dbReference>
<dbReference type="EMBL" id="JAPWTK010001493">
    <property type="protein sequence ID" value="KAJ8932324.1"/>
    <property type="molecule type" value="Genomic_DNA"/>
</dbReference>
<dbReference type="Gene3D" id="1.10.10.60">
    <property type="entry name" value="Homeodomain-like"/>
    <property type="match status" value="1"/>
</dbReference>
<dbReference type="GO" id="GO:0003677">
    <property type="term" value="F:DNA binding"/>
    <property type="evidence" value="ECO:0007669"/>
    <property type="project" value="UniProtKB-KW"/>
</dbReference>
<proteinExistence type="predicted"/>
<evidence type="ECO:0000313" key="2">
    <source>
        <dbReference type="EMBL" id="KAJ8932324.1"/>
    </source>
</evidence>
<accession>A0AAV8X0U5</accession>
<comment type="caution">
    <text evidence="2">The sequence shown here is derived from an EMBL/GenBank/DDBJ whole genome shotgun (WGS) entry which is preliminary data.</text>
</comment>
<organism evidence="2 3">
    <name type="scientific">Aromia moschata</name>
    <dbReference type="NCBI Taxonomy" id="1265417"/>
    <lineage>
        <taxon>Eukaryota</taxon>
        <taxon>Metazoa</taxon>
        <taxon>Ecdysozoa</taxon>
        <taxon>Arthropoda</taxon>
        <taxon>Hexapoda</taxon>
        <taxon>Insecta</taxon>
        <taxon>Pterygota</taxon>
        <taxon>Neoptera</taxon>
        <taxon>Endopterygota</taxon>
        <taxon>Coleoptera</taxon>
        <taxon>Polyphaga</taxon>
        <taxon>Cucujiformia</taxon>
        <taxon>Chrysomeloidea</taxon>
        <taxon>Cerambycidae</taxon>
        <taxon>Cerambycinae</taxon>
        <taxon>Callichromatini</taxon>
        <taxon>Aromia</taxon>
    </lineage>
</organism>
<sequence>MSRYKRKTDRKLIFTEENLAEARRKISEGVSQRRVASGMGIGESTLRKRLKSGNIPTSLGRYKTTFSKEQEQELAQQVKDLDERFYGLTKKGLQIAAYKFATLNNIPNSFNKDKRMAGETWIVGFCRRHNITLRQPEKCSMGRVMGFNKAQEYVLMTLLQLDDVDFAPSLVTEISLPQSNEDMELENNFAGHVTPPPCSSKDVNTTVFNTPPPCSSKNVDIENLDIENLDIVCEDGILIPSTVTPNKSL</sequence>
<evidence type="ECO:0000259" key="1">
    <source>
        <dbReference type="Pfam" id="PF05225"/>
    </source>
</evidence>
<feature type="domain" description="HTH psq-type" evidence="1">
    <location>
        <begin position="15"/>
        <end position="57"/>
    </location>
</feature>
<name>A0AAV8X0U5_9CUCU</name>
<dbReference type="InterPro" id="IPR007889">
    <property type="entry name" value="HTH_Psq"/>
</dbReference>
<reference evidence="2" key="1">
    <citation type="journal article" date="2023" name="Insect Mol. Biol.">
        <title>Genome sequencing provides insights into the evolution of gene families encoding plant cell wall-degrading enzymes in longhorned beetles.</title>
        <authorList>
            <person name="Shin N.R."/>
            <person name="Okamura Y."/>
            <person name="Kirsch R."/>
            <person name="Pauchet Y."/>
        </authorList>
    </citation>
    <scope>NUCLEOTIDE SEQUENCE</scope>
    <source>
        <strain evidence="2">AMC_N1</strain>
    </source>
</reference>
<dbReference type="Proteomes" id="UP001162162">
    <property type="component" value="Unassembled WGS sequence"/>
</dbReference>
<keyword evidence="3" id="KW-1185">Reference proteome</keyword>
<protein>
    <recommendedName>
        <fullName evidence="1">HTH psq-type domain-containing protein</fullName>
    </recommendedName>
</protein>